<dbReference type="GeneID" id="25910467"/>
<keyword evidence="3" id="KW-1185">Reference proteome</keyword>
<name>A0A0L0FM84_9EUKA</name>
<protein>
    <recommendedName>
        <fullName evidence="1">Helicase C-terminal domain-containing protein</fullName>
    </recommendedName>
</protein>
<sequence>SEIEKACDLLFSKSETLDYKYDVSDRTVNGLLVLPLYGTMLGHKQQQVFAPAPKGIRKIIVATNIAATSLTIDGIVYVVDSGFVKQSEYNPRLGLQALKVVPISVSEAVQRK</sequence>
<dbReference type="RefSeq" id="XP_014151478.1">
    <property type="nucleotide sequence ID" value="XM_014296003.1"/>
</dbReference>
<dbReference type="GO" id="GO:0003723">
    <property type="term" value="F:RNA binding"/>
    <property type="evidence" value="ECO:0007669"/>
    <property type="project" value="TreeGrafter"/>
</dbReference>
<dbReference type="STRING" id="667725.A0A0L0FM84"/>
<dbReference type="AlphaFoldDB" id="A0A0L0FM84"/>
<dbReference type="SUPFAM" id="SSF52540">
    <property type="entry name" value="P-loop containing nucleoside triphosphate hydrolases"/>
    <property type="match status" value="1"/>
</dbReference>
<dbReference type="Proteomes" id="UP000054560">
    <property type="component" value="Unassembled WGS sequence"/>
</dbReference>
<proteinExistence type="predicted"/>
<evidence type="ECO:0000259" key="1">
    <source>
        <dbReference type="PROSITE" id="PS51194"/>
    </source>
</evidence>
<reference evidence="2 3" key="1">
    <citation type="submission" date="2011-02" db="EMBL/GenBank/DDBJ databases">
        <title>The Genome Sequence of Sphaeroforma arctica JP610.</title>
        <authorList>
            <consortium name="The Broad Institute Genome Sequencing Platform"/>
            <person name="Russ C."/>
            <person name="Cuomo C."/>
            <person name="Young S.K."/>
            <person name="Zeng Q."/>
            <person name="Gargeya S."/>
            <person name="Alvarado L."/>
            <person name="Berlin A."/>
            <person name="Chapman S.B."/>
            <person name="Chen Z."/>
            <person name="Freedman E."/>
            <person name="Gellesch M."/>
            <person name="Goldberg J."/>
            <person name="Griggs A."/>
            <person name="Gujja S."/>
            <person name="Heilman E."/>
            <person name="Heiman D."/>
            <person name="Howarth C."/>
            <person name="Mehta T."/>
            <person name="Neiman D."/>
            <person name="Pearson M."/>
            <person name="Roberts A."/>
            <person name="Saif S."/>
            <person name="Shea T."/>
            <person name="Shenoy N."/>
            <person name="Sisk P."/>
            <person name="Stolte C."/>
            <person name="Sykes S."/>
            <person name="White J."/>
            <person name="Yandava C."/>
            <person name="Burger G."/>
            <person name="Gray M.W."/>
            <person name="Holland P.W.H."/>
            <person name="King N."/>
            <person name="Lang F.B.F."/>
            <person name="Roger A.J."/>
            <person name="Ruiz-Trillo I."/>
            <person name="Haas B."/>
            <person name="Nusbaum C."/>
            <person name="Birren B."/>
        </authorList>
    </citation>
    <scope>NUCLEOTIDE SEQUENCE [LARGE SCALE GENOMIC DNA]</scope>
    <source>
        <strain evidence="2 3">JP610</strain>
    </source>
</reference>
<dbReference type="PANTHER" id="PTHR18934:SF271">
    <property type="entry name" value="ATP-DEPENDENT RNA HELICASE DHX40-RELATED"/>
    <property type="match status" value="1"/>
</dbReference>
<organism evidence="2 3">
    <name type="scientific">Sphaeroforma arctica JP610</name>
    <dbReference type="NCBI Taxonomy" id="667725"/>
    <lineage>
        <taxon>Eukaryota</taxon>
        <taxon>Ichthyosporea</taxon>
        <taxon>Ichthyophonida</taxon>
        <taxon>Sphaeroforma</taxon>
    </lineage>
</organism>
<evidence type="ECO:0000313" key="2">
    <source>
        <dbReference type="EMBL" id="KNC77576.1"/>
    </source>
</evidence>
<evidence type="ECO:0000313" key="3">
    <source>
        <dbReference type="Proteomes" id="UP000054560"/>
    </source>
</evidence>
<feature type="non-terminal residue" evidence="2">
    <location>
        <position position="1"/>
    </location>
</feature>
<dbReference type="PANTHER" id="PTHR18934">
    <property type="entry name" value="ATP-DEPENDENT RNA HELICASE"/>
    <property type="match status" value="1"/>
</dbReference>
<dbReference type="SMART" id="SM00490">
    <property type="entry name" value="HELICc"/>
    <property type="match status" value="1"/>
</dbReference>
<feature type="domain" description="Helicase C-terminal" evidence="1">
    <location>
        <begin position="1"/>
        <end position="112"/>
    </location>
</feature>
<gene>
    <name evidence="2" type="ORF">SARC_09963</name>
</gene>
<dbReference type="PROSITE" id="PS51194">
    <property type="entry name" value="HELICASE_CTER"/>
    <property type="match status" value="1"/>
</dbReference>
<accession>A0A0L0FM84</accession>
<dbReference type="Pfam" id="PF00271">
    <property type="entry name" value="Helicase_C"/>
    <property type="match status" value="1"/>
</dbReference>
<feature type="non-terminal residue" evidence="2">
    <location>
        <position position="112"/>
    </location>
</feature>
<dbReference type="Gene3D" id="3.40.50.300">
    <property type="entry name" value="P-loop containing nucleotide triphosphate hydrolases"/>
    <property type="match status" value="1"/>
</dbReference>
<dbReference type="eggNOG" id="KOG0922">
    <property type="taxonomic scope" value="Eukaryota"/>
</dbReference>
<dbReference type="GO" id="GO:0034458">
    <property type="term" value="F:3'-5' RNA helicase activity"/>
    <property type="evidence" value="ECO:0007669"/>
    <property type="project" value="TreeGrafter"/>
</dbReference>
<dbReference type="InterPro" id="IPR001650">
    <property type="entry name" value="Helicase_C-like"/>
</dbReference>
<dbReference type="EMBL" id="KQ242691">
    <property type="protein sequence ID" value="KNC77576.1"/>
    <property type="molecule type" value="Genomic_DNA"/>
</dbReference>
<dbReference type="OrthoDB" id="5600252at2759"/>
<dbReference type="InterPro" id="IPR027417">
    <property type="entry name" value="P-loop_NTPase"/>
</dbReference>
<dbReference type="CDD" id="cd18791">
    <property type="entry name" value="SF2_C_RHA"/>
    <property type="match status" value="1"/>
</dbReference>